<feature type="compositionally biased region" description="Basic and acidic residues" evidence="1">
    <location>
        <begin position="1"/>
        <end position="12"/>
    </location>
</feature>
<reference evidence="2" key="1">
    <citation type="submission" date="2023-07" db="EMBL/GenBank/DDBJ databases">
        <title>draft genome sequence of fig (Ficus carica).</title>
        <authorList>
            <person name="Takahashi T."/>
            <person name="Nishimura K."/>
        </authorList>
    </citation>
    <scope>NUCLEOTIDE SEQUENCE</scope>
</reference>
<accession>A0AA88DW31</accession>
<evidence type="ECO:0000313" key="3">
    <source>
        <dbReference type="Proteomes" id="UP001187192"/>
    </source>
</evidence>
<sequence>MPSSKRPDKYTEHPWPANVRPPGLDADNPTICHSRRTRIPDQILPSHQGERRTRLDCAPSTIPLKMYLGLAGLQASPTCYCNMSRRHPLPPTLTGAAPAGASDGHPTVSCTGTLADLSIGVPTADTDVPITSRCFPFAGNRWQSNRPDLIGPPNHIGCCCRRLFRHQH</sequence>
<dbReference type="AlphaFoldDB" id="A0AA88DW31"/>
<comment type="caution">
    <text evidence="2">The sequence shown here is derived from an EMBL/GenBank/DDBJ whole genome shotgun (WGS) entry which is preliminary data.</text>
</comment>
<gene>
    <name evidence="2" type="ORF">TIFTF001_031007</name>
</gene>
<proteinExistence type="predicted"/>
<keyword evidence="3" id="KW-1185">Reference proteome</keyword>
<dbReference type="Proteomes" id="UP001187192">
    <property type="component" value="Unassembled WGS sequence"/>
</dbReference>
<name>A0AA88DW31_FICCA</name>
<feature type="region of interest" description="Disordered" evidence="1">
    <location>
        <begin position="1"/>
        <end position="25"/>
    </location>
</feature>
<dbReference type="EMBL" id="BTGU01000119">
    <property type="protein sequence ID" value="GMN61921.1"/>
    <property type="molecule type" value="Genomic_DNA"/>
</dbReference>
<organism evidence="2 3">
    <name type="scientific">Ficus carica</name>
    <name type="common">Common fig</name>
    <dbReference type="NCBI Taxonomy" id="3494"/>
    <lineage>
        <taxon>Eukaryota</taxon>
        <taxon>Viridiplantae</taxon>
        <taxon>Streptophyta</taxon>
        <taxon>Embryophyta</taxon>
        <taxon>Tracheophyta</taxon>
        <taxon>Spermatophyta</taxon>
        <taxon>Magnoliopsida</taxon>
        <taxon>eudicotyledons</taxon>
        <taxon>Gunneridae</taxon>
        <taxon>Pentapetalae</taxon>
        <taxon>rosids</taxon>
        <taxon>fabids</taxon>
        <taxon>Rosales</taxon>
        <taxon>Moraceae</taxon>
        <taxon>Ficeae</taxon>
        <taxon>Ficus</taxon>
    </lineage>
</organism>
<evidence type="ECO:0000313" key="2">
    <source>
        <dbReference type="EMBL" id="GMN61921.1"/>
    </source>
</evidence>
<protein>
    <submittedName>
        <fullName evidence="2">Uncharacterized protein</fullName>
    </submittedName>
</protein>
<evidence type="ECO:0000256" key="1">
    <source>
        <dbReference type="SAM" id="MobiDB-lite"/>
    </source>
</evidence>